<feature type="region of interest" description="Disordered" evidence="4">
    <location>
        <begin position="83"/>
        <end position="125"/>
    </location>
</feature>
<dbReference type="OrthoDB" id="3364175at2759"/>
<keyword evidence="2" id="KW-0479">Metal-binding</keyword>
<dbReference type="AlphaFoldDB" id="A0A9P7UX30"/>
<dbReference type="GO" id="GO:0003677">
    <property type="term" value="F:DNA binding"/>
    <property type="evidence" value="ECO:0007669"/>
    <property type="project" value="InterPro"/>
</dbReference>
<dbReference type="PANTHER" id="PTHR31001:SF76">
    <property type="entry name" value="ZN(2)-C6 FUNGAL-TYPE DOMAIN-CONTAINING PROTEIN"/>
    <property type="match status" value="1"/>
</dbReference>
<dbReference type="CDD" id="cd00067">
    <property type="entry name" value="GAL4"/>
    <property type="match status" value="1"/>
</dbReference>
<comment type="subcellular location">
    <subcellularLocation>
        <location evidence="1">Nucleus</location>
    </subcellularLocation>
</comment>
<dbReference type="CDD" id="cd12148">
    <property type="entry name" value="fungal_TF_MHR"/>
    <property type="match status" value="1"/>
</dbReference>
<gene>
    <name evidence="6" type="ORF">E1B28_003682</name>
</gene>
<dbReference type="SMART" id="SM00906">
    <property type="entry name" value="Fungal_trans"/>
    <property type="match status" value="1"/>
</dbReference>
<evidence type="ECO:0000313" key="6">
    <source>
        <dbReference type="EMBL" id="KAG7096233.1"/>
    </source>
</evidence>
<evidence type="ECO:0000313" key="7">
    <source>
        <dbReference type="Proteomes" id="UP001049176"/>
    </source>
</evidence>
<evidence type="ECO:0000256" key="2">
    <source>
        <dbReference type="ARBA" id="ARBA00022723"/>
    </source>
</evidence>
<dbReference type="EMBL" id="CM032182">
    <property type="protein sequence ID" value="KAG7096233.1"/>
    <property type="molecule type" value="Genomic_DNA"/>
</dbReference>
<dbReference type="RefSeq" id="XP_043012703.1">
    <property type="nucleotide sequence ID" value="XM_043148111.1"/>
</dbReference>
<dbReference type="GO" id="GO:0005634">
    <property type="term" value="C:nucleus"/>
    <property type="evidence" value="ECO:0007669"/>
    <property type="project" value="UniProtKB-SubCell"/>
</dbReference>
<dbReference type="Gene3D" id="4.10.240.10">
    <property type="entry name" value="Zn(2)-C6 fungal-type DNA-binding domain"/>
    <property type="match status" value="1"/>
</dbReference>
<dbReference type="SMART" id="SM00066">
    <property type="entry name" value="GAL4"/>
    <property type="match status" value="1"/>
</dbReference>
<dbReference type="SUPFAM" id="SSF57701">
    <property type="entry name" value="Zn2/Cys6 DNA-binding domain"/>
    <property type="match status" value="1"/>
</dbReference>
<dbReference type="InterPro" id="IPR007219">
    <property type="entry name" value="XnlR_reg_dom"/>
</dbReference>
<sequence>MSEGRTVSRPTQSCFQCRNRKIKCNRSHPCAACLLRGEGDTCHEVEKIIARAIGPGVTVEAVDEVLSKVVALEQSVSKLSKMISKNGPVEDSSETESMHHLGPQKRVLSSPPPAGSKIQATRPEQKASMMLADQLAMGNRMNGRRNSMQSEAERAISSSPVDPPIPLPSSSKFPPNANGISHDHPLSLLVRPATSIVFQILSHLPDETDSRSLIRFYFDRIEWYTRILHYPTFSYDAKILTRQISDSASSASSGSTAATHFSLPFLSTYFMVLCLAYHFIEFDMCKVLDNTFEDAAKMSKKMYNAAQLCLWIDNYLENHSLEGVQTLILMGIYQQNLGDSDSHWALLGSAIKIAQILGVDRLGTESDRKSYPGPWKSVVRREVGRRVWWNLIHNEWSNAATHNGAYTIVPSQNNTGLPLNVNDIDLEDDLDPIEPAPHTEYTEMTYSLMRFRFVEIHRQIMDSVENHPTGFRPSFITEIDSRVLTMLKDLPAAFQAPGVSTGERSSLSFKGVKSIEYTISLITAEAMRMRLHRPFLFRGYTEERYGPSKQQCVASAKAILKYLKYDIGQTTVLLRRWSVMFFGFTAAIVLLVDYCQQKGAGALQDSRKELQSALNMFKMVQVSSNAAQSFIPLLESMVAAAERNLTSNTSNKHSGGHHDVWSEIAKEAFVSSHPYLDLLNYWTS</sequence>
<feature type="domain" description="Zn(2)-C6 fungal-type" evidence="5">
    <location>
        <begin position="13"/>
        <end position="42"/>
    </location>
</feature>
<dbReference type="Pfam" id="PF04082">
    <property type="entry name" value="Fungal_trans"/>
    <property type="match status" value="1"/>
</dbReference>
<protein>
    <recommendedName>
        <fullName evidence="5">Zn(2)-C6 fungal-type domain-containing protein</fullName>
    </recommendedName>
</protein>
<evidence type="ECO:0000259" key="5">
    <source>
        <dbReference type="PROSITE" id="PS50048"/>
    </source>
</evidence>
<dbReference type="GO" id="GO:0006351">
    <property type="term" value="P:DNA-templated transcription"/>
    <property type="evidence" value="ECO:0007669"/>
    <property type="project" value="InterPro"/>
</dbReference>
<dbReference type="PROSITE" id="PS00463">
    <property type="entry name" value="ZN2_CY6_FUNGAL_1"/>
    <property type="match status" value="1"/>
</dbReference>
<evidence type="ECO:0000256" key="4">
    <source>
        <dbReference type="SAM" id="MobiDB-lite"/>
    </source>
</evidence>
<proteinExistence type="predicted"/>
<dbReference type="PROSITE" id="PS50048">
    <property type="entry name" value="ZN2_CY6_FUNGAL_2"/>
    <property type="match status" value="1"/>
</dbReference>
<keyword evidence="3" id="KW-0539">Nucleus</keyword>
<dbReference type="KEGG" id="more:E1B28_003682"/>
<organism evidence="6 7">
    <name type="scientific">Marasmius oreades</name>
    <name type="common">fairy-ring Marasmius</name>
    <dbReference type="NCBI Taxonomy" id="181124"/>
    <lineage>
        <taxon>Eukaryota</taxon>
        <taxon>Fungi</taxon>
        <taxon>Dikarya</taxon>
        <taxon>Basidiomycota</taxon>
        <taxon>Agaricomycotina</taxon>
        <taxon>Agaricomycetes</taxon>
        <taxon>Agaricomycetidae</taxon>
        <taxon>Agaricales</taxon>
        <taxon>Marasmiineae</taxon>
        <taxon>Marasmiaceae</taxon>
        <taxon>Marasmius</taxon>
    </lineage>
</organism>
<evidence type="ECO:0000256" key="3">
    <source>
        <dbReference type="ARBA" id="ARBA00023242"/>
    </source>
</evidence>
<dbReference type="GeneID" id="66072758"/>
<accession>A0A9P7UX30</accession>
<dbReference type="Pfam" id="PF00172">
    <property type="entry name" value="Zn_clus"/>
    <property type="match status" value="1"/>
</dbReference>
<dbReference type="InterPro" id="IPR036864">
    <property type="entry name" value="Zn2-C6_fun-type_DNA-bd_sf"/>
</dbReference>
<keyword evidence="7" id="KW-1185">Reference proteome</keyword>
<dbReference type="GO" id="GO:0008270">
    <property type="term" value="F:zinc ion binding"/>
    <property type="evidence" value="ECO:0007669"/>
    <property type="project" value="InterPro"/>
</dbReference>
<dbReference type="InterPro" id="IPR050613">
    <property type="entry name" value="Sec_Metabolite_Reg"/>
</dbReference>
<evidence type="ECO:0000256" key="1">
    <source>
        <dbReference type="ARBA" id="ARBA00004123"/>
    </source>
</evidence>
<dbReference type="Proteomes" id="UP001049176">
    <property type="component" value="Chromosome 2"/>
</dbReference>
<dbReference type="GO" id="GO:0000981">
    <property type="term" value="F:DNA-binding transcription factor activity, RNA polymerase II-specific"/>
    <property type="evidence" value="ECO:0007669"/>
    <property type="project" value="InterPro"/>
</dbReference>
<comment type="caution">
    <text evidence="6">The sequence shown here is derived from an EMBL/GenBank/DDBJ whole genome shotgun (WGS) entry which is preliminary data.</text>
</comment>
<name>A0A9P7UX30_9AGAR</name>
<dbReference type="PANTHER" id="PTHR31001">
    <property type="entry name" value="UNCHARACTERIZED TRANSCRIPTIONAL REGULATORY PROTEIN"/>
    <property type="match status" value="1"/>
</dbReference>
<reference evidence="6" key="1">
    <citation type="journal article" date="2021" name="Genome Biol. Evol.">
        <title>The assembled and annotated genome of the fairy-ring fungus Marasmius oreades.</title>
        <authorList>
            <person name="Hiltunen M."/>
            <person name="Ament-Velasquez S.L."/>
            <person name="Johannesson H."/>
        </authorList>
    </citation>
    <scope>NUCLEOTIDE SEQUENCE</scope>
    <source>
        <strain evidence="6">03SP1</strain>
    </source>
</reference>
<dbReference type="InterPro" id="IPR001138">
    <property type="entry name" value="Zn2Cys6_DnaBD"/>
</dbReference>